<dbReference type="EMBL" id="SORE01000025">
    <property type="protein sequence ID" value="TDY40430.1"/>
    <property type="molecule type" value="Genomic_DNA"/>
</dbReference>
<dbReference type="SUPFAM" id="SSF49695">
    <property type="entry name" value="gamma-Crystallin-like"/>
    <property type="match status" value="1"/>
</dbReference>
<name>A0A4R8LE83_9BURK</name>
<evidence type="ECO:0008006" key="3">
    <source>
        <dbReference type="Google" id="ProtNLM"/>
    </source>
</evidence>
<dbReference type="Proteomes" id="UP000295509">
    <property type="component" value="Unassembled WGS sequence"/>
</dbReference>
<reference evidence="1 2" key="1">
    <citation type="submission" date="2019-03" db="EMBL/GenBank/DDBJ databases">
        <title>Genomic Encyclopedia of Type Strains, Phase III (KMG-III): the genomes of soil and plant-associated and newly described type strains.</title>
        <authorList>
            <person name="Whitman W."/>
        </authorList>
    </citation>
    <scope>NUCLEOTIDE SEQUENCE [LARGE SCALE GENOMIC DNA]</scope>
    <source>
        <strain evidence="1 2">LMG 29544</strain>
    </source>
</reference>
<gene>
    <name evidence="1" type="ORF">BX592_12574</name>
</gene>
<organism evidence="1 2">
    <name type="scientific">Paraburkholderia rhizosphaerae</name>
    <dbReference type="NCBI Taxonomy" id="480658"/>
    <lineage>
        <taxon>Bacteria</taxon>
        <taxon>Pseudomonadati</taxon>
        <taxon>Pseudomonadota</taxon>
        <taxon>Betaproteobacteria</taxon>
        <taxon>Burkholderiales</taxon>
        <taxon>Burkholderiaceae</taxon>
        <taxon>Paraburkholderia</taxon>
    </lineage>
</organism>
<dbReference type="InterPro" id="IPR011024">
    <property type="entry name" value="G_crystallin-like"/>
</dbReference>
<protein>
    <recommendedName>
        <fullName evidence="3">Beta/gamma crystallin</fullName>
    </recommendedName>
</protein>
<dbReference type="OrthoDB" id="8445282at2"/>
<dbReference type="AlphaFoldDB" id="A0A4R8LE83"/>
<accession>A0A4R8LE83</accession>
<dbReference type="RefSeq" id="WP_134196298.1">
    <property type="nucleotide sequence ID" value="NZ_JBHLUW010000005.1"/>
</dbReference>
<sequence length="226" mass="24184">MNQTIALCTRYGGDGDVMTVDVGASMSSLPTDWINRGILSVVLPPGAQITMYRDVGYQNEAMTFANPASSGTSATFDLTDYTAQIFDDGAIYNPTYVETPGSFRGATAPTIDGVDYSYFTYTGPDSASALGKVQIYGDANGLSHLTSFAANNAAFESIYNDNTSSLLLPPGIRVTLYEDFNYSGASCVFYGADNRSSRTFTLCNMDGGKSFMNRQASSMQLTAIAR</sequence>
<evidence type="ECO:0000313" key="2">
    <source>
        <dbReference type="Proteomes" id="UP000295509"/>
    </source>
</evidence>
<comment type="caution">
    <text evidence="1">The sequence shown here is derived from an EMBL/GenBank/DDBJ whole genome shotgun (WGS) entry which is preliminary data.</text>
</comment>
<evidence type="ECO:0000313" key="1">
    <source>
        <dbReference type="EMBL" id="TDY40430.1"/>
    </source>
</evidence>
<keyword evidence="2" id="KW-1185">Reference proteome</keyword>
<proteinExistence type="predicted"/>
<dbReference type="Gene3D" id="2.60.20.10">
    <property type="entry name" value="Crystallins"/>
    <property type="match status" value="1"/>
</dbReference>